<dbReference type="InterPro" id="IPR008763">
    <property type="entry name" value="Peptidase_S55"/>
</dbReference>
<keyword evidence="5" id="KW-1185">Reference proteome</keyword>
<evidence type="ECO:0000256" key="1">
    <source>
        <dbReference type="SAM" id="MobiDB-lite"/>
    </source>
</evidence>
<protein>
    <recommendedName>
        <fullName evidence="3">Peptidase S55 domain-containing protein</fullName>
    </recommendedName>
</protein>
<proteinExistence type="predicted"/>
<dbReference type="EMBL" id="CP042430">
    <property type="protein sequence ID" value="QEC50201.1"/>
    <property type="molecule type" value="Genomic_DNA"/>
</dbReference>
<name>A0A5B8UC25_9ACTN</name>
<dbReference type="KEGG" id="bsol:FSW04_23210"/>
<evidence type="ECO:0000259" key="3">
    <source>
        <dbReference type="PROSITE" id="PS51494"/>
    </source>
</evidence>
<gene>
    <name evidence="4" type="ORF">FSW04_23210</name>
</gene>
<accession>A0A5B8UC25</accession>
<sequence length="577" mass="58863">MLRTRAAAVLAVLLPLAVPAAARAGDPIMPLSEVQAGMHCTGSSVIQGTTITDFDVDVLGVLDGPDPQILVRVSGPAVDTTGIAEGFSGSPVRCTGADGVARTIGAIAQGTGDYGNKVVLVTPIEAMLGEPVDPPASARPMPARLARSVRPLATPMSFGGVTGPVAAALRAAAAKTGRALYAAPAAPRVAFGVQELVPGASVAVGLASGDVSAGAIGTVTYVDGDAVWAFGHPLDGAGRRSLLLQDAYVYTVIDNPLDTDQSTSYKLAAPGHDLGTLTDDAPDAVVGRLGALPDRFPMHITATDLDGGRVLHENLQIADETGVGQPTGSSSLTQVGPVALAQAAYDALRGSPARQSGSMCVRITLRESRRPLRFCNTYVGGSPSAAGAPMVADLATATGQIDAYNFGVLHITGVSVDLKLRRALHQAYLLSATAPSHVRRGRDVRVRVVAQHVRGARFARTIRVHVPAGLSTGEHVLTLTGTPADGGGPSGSQDLTSTFEVTLGDTGSGSGSGDAGPRTVAELARAVAATGREDGVTASFRDPGDSSGDTATEEVEVLRDPQLRYSGSARLRILVRG</sequence>
<feature type="domain" description="Peptidase S55" evidence="3">
    <location>
        <begin position="1"/>
        <end position="143"/>
    </location>
</feature>
<dbReference type="AlphaFoldDB" id="A0A5B8UC25"/>
<keyword evidence="2" id="KW-0732">Signal</keyword>
<feature type="region of interest" description="Disordered" evidence="1">
    <location>
        <begin position="531"/>
        <end position="552"/>
    </location>
</feature>
<evidence type="ECO:0000313" key="4">
    <source>
        <dbReference type="EMBL" id="QEC50201.1"/>
    </source>
</evidence>
<evidence type="ECO:0000313" key="5">
    <source>
        <dbReference type="Proteomes" id="UP000321805"/>
    </source>
</evidence>
<feature type="chain" id="PRO_5023068778" description="Peptidase S55 domain-containing protein" evidence="2">
    <location>
        <begin position="25"/>
        <end position="577"/>
    </location>
</feature>
<feature type="signal peptide" evidence="2">
    <location>
        <begin position="1"/>
        <end position="24"/>
    </location>
</feature>
<reference evidence="4 5" key="1">
    <citation type="journal article" date="2018" name="J. Microbiol.">
        <title>Baekduia soli gen. nov., sp. nov., a novel bacterium isolated from the soil of Baekdu Mountain and proposal of a novel family name, Baekduiaceae fam. nov.</title>
        <authorList>
            <person name="An D.S."/>
            <person name="Siddiqi M.Z."/>
            <person name="Kim K.H."/>
            <person name="Yu H.S."/>
            <person name="Im W.T."/>
        </authorList>
    </citation>
    <scope>NUCLEOTIDE SEQUENCE [LARGE SCALE GENOMIC DNA]</scope>
    <source>
        <strain evidence="4 5">BR7-21</strain>
    </source>
</reference>
<evidence type="ECO:0000256" key="2">
    <source>
        <dbReference type="SAM" id="SignalP"/>
    </source>
</evidence>
<dbReference type="Proteomes" id="UP000321805">
    <property type="component" value="Chromosome"/>
</dbReference>
<dbReference type="OrthoDB" id="9765242at2"/>
<organism evidence="4 5">
    <name type="scientific">Baekduia soli</name>
    <dbReference type="NCBI Taxonomy" id="496014"/>
    <lineage>
        <taxon>Bacteria</taxon>
        <taxon>Bacillati</taxon>
        <taxon>Actinomycetota</taxon>
        <taxon>Thermoleophilia</taxon>
        <taxon>Solirubrobacterales</taxon>
        <taxon>Baekduiaceae</taxon>
        <taxon>Baekduia</taxon>
    </lineage>
</organism>
<dbReference type="RefSeq" id="WP_146922581.1">
    <property type="nucleotide sequence ID" value="NZ_CP042430.1"/>
</dbReference>
<dbReference type="PROSITE" id="PS51494">
    <property type="entry name" value="SPOIVB"/>
    <property type="match status" value="1"/>
</dbReference>